<name>A0A1L5F6L3_CLOKL</name>
<keyword evidence="1 2" id="KW-0807">Transducer</keyword>
<dbReference type="SUPFAM" id="SSF58104">
    <property type="entry name" value="Methyl-accepting chemotaxis protein (MCP) signaling domain"/>
    <property type="match status" value="1"/>
</dbReference>
<evidence type="ECO:0000313" key="4">
    <source>
        <dbReference type="EMBL" id="APM38627.1"/>
    </source>
</evidence>
<dbReference type="SMART" id="SM00283">
    <property type="entry name" value="MA"/>
    <property type="match status" value="1"/>
</dbReference>
<accession>A0A1L5F6L3</accession>
<dbReference type="GO" id="GO:0007165">
    <property type="term" value="P:signal transduction"/>
    <property type="evidence" value="ECO:0007669"/>
    <property type="project" value="UniProtKB-KW"/>
</dbReference>
<proteinExistence type="predicted"/>
<dbReference type="Pfam" id="PF00015">
    <property type="entry name" value="MCPsignal"/>
    <property type="match status" value="1"/>
</dbReference>
<dbReference type="RefSeq" id="WP_073538294.1">
    <property type="nucleotide sequence ID" value="NZ_CP018335.1"/>
</dbReference>
<dbReference type="GO" id="GO:0016020">
    <property type="term" value="C:membrane"/>
    <property type="evidence" value="ECO:0007669"/>
    <property type="project" value="InterPro"/>
</dbReference>
<protein>
    <submittedName>
        <fullName evidence="4">Chemotaxis protein</fullName>
    </submittedName>
</protein>
<evidence type="ECO:0000256" key="1">
    <source>
        <dbReference type="ARBA" id="ARBA00023224"/>
    </source>
</evidence>
<organism evidence="4 5">
    <name type="scientific">Clostridium kluyveri</name>
    <dbReference type="NCBI Taxonomy" id="1534"/>
    <lineage>
        <taxon>Bacteria</taxon>
        <taxon>Bacillati</taxon>
        <taxon>Bacillota</taxon>
        <taxon>Clostridia</taxon>
        <taxon>Eubacteriales</taxon>
        <taxon>Clostridiaceae</taxon>
        <taxon>Clostridium</taxon>
    </lineage>
</organism>
<dbReference type="InterPro" id="IPR004089">
    <property type="entry name" value="MCPsignal_dom"/>
</dbReference>
<dbReference type="OrthoDB" id="1674419at2"/>
<sequence>MISINGIDYLKAIAELHVDIISGGVLYLIIEGDTFVWRKASKDFDLNIFHVGEKLNSNSIAGRAIKENRTIIQNVPRSLYGMRLTTLAQPLVNEKNQPIGAFSIVFPRLHPAAKSFTDFAPILAEMYPEGAFLYMTDLEKIAYRQPSKKFDIPRLQVGYNLNEDNTAAKAIKTKKQISLERDSTAHGVPTLTTCYPLFDEDNSQEVVATLGIIIPKVIASNLRDMSSGLEHNLAGIASVISQLAASASAIYTNEKELNKDINEIIKLSEEINEVSSFISKIGNQTNMLGLNASIEASRAGESGKGFGVVAQEIRKLSEQSKGTVPKIKELTDSIKEKVNKTCEKSQNSLVSIQEQAAVSEEITASIEEISSMSEELNKIAHTL</sequence>
<evidence type="ECO:0000259" key="3">
    <source>
        <dbReference type="PROSITE" id="PS50111"/>
    </source>
</evidence>
<dbReference type="PANTHER" id="PTHR32089">
    <property type="entry name" value="METHYL-ACCEPTING CHEMOTAXIS PROTEIN MCPB"/>
    <property type="match status" value="1"/>
</dbReference>
<reference evidence="4 5" key="1">
    <citation type="submission" date="2016-12" db="EMBL/GenBank/DDBJ databases">
        <title>Complete genome sequence of Clostridium kluyveri JZZ isolated from the pit mud of a Chinese flavor liquor-making factory.</title>
        <authorList>
            <person name="Wang Y."/>
        </authorList>
    </citation>
    <scope>NUCLEOTIDE SEQUENCE [LARGE SCALE GENOMIC DNA]</scope>
    <source>
        <strain evidence="4 5">JZZ</strain>
    </source>
</reference>
<gene>
    <name evidence="4" type="ORF">BS101_07655</name>
</gene>
<dbReference type="EMBL" id="CP018335">
    <property type="protein sequence ID" value="APM38627.1"/>
    <property type="molecule type" value="Genomic_DNA"/>
</dbReference>
<dbReference type="AlphaFoldDB" id="A0A1L5F6L3"/>
<feature type="domain" description="Methyl-accepting transducer" evidence="3">
    <location>
        <begin position="239"/>
        <end position="383"/>
    </location>
</feature>
<dbReference type="PANTHER" id="PTHR32089:SF112">
    <property type="entry name" value="LYSOZYME-LIKE PROTEIN-RELATED"/>
    <property type="match status" value="1"/>
</dbReference>
<dbReference type="Gene3D" id="1.10.287.950">
    <property type="entry name" value="Methyl-accepting chemotaxis protein"/>
    <property type="match status" value="1"/>
</dbReference>
<evidence type="ECO:0000256" key="2">
    <source>
        <dbReference type="PROSITE-ProRule" id="PRU00284"/>
    </source>
</evidence>
<evidence type="ECO:0000313" key="5">
    <source>
        <dbReference type="Proteomes" id="UP000184604"/>
    </source>
</evidence>
<dbReference type="Proteomes" id="UP000184604">
    <property type="component" value="Chromosome"/>
</dbReference>
<dbReference type="PROSITE" id="PS50111">
    <property type="entry name" value="CHEMOTAXIS_TRANSDUC_2"/>
    <property type="match status" value="1"/>
</dbReference>